<dbReference type="EMBL" id="JACXVP010000005">
    <property type="protein sequence ID" value="KAG5607327.1"/>
    <property type="molecule type" value="Genomic_DNA"/>
</dbReference>
<accession>A0A9J5Z611</accession>
<dbReference type="AlphaFoldDB" id="A0A9J5Z611"/>
<comment type="caution">
    <text evidence="1">The sequence shown here is derived from an EMBL/GenBank/DDBJ whole genome shotgun (WGS) entry which is preliminary data.</text>
</comment>
<sequence length="229" mass="26193">MNGLSSCNGKDCIGQLVRVNQVSNSVLKLRSSRTHFHLRFPDSTFMRVYAAFSTLSSSYRTSYSFQEVIKVGQLRRSWVQHRIDYKSSPSLLSLFCCTFVHSEIPCPKVKGRREGKRKKVACSRGRRRVFFLGLFIERSRGKNSPELDSAFVKSPYLTSFHVRVRSLSYGFCTYLSPEENACGPSILFLFKSIFQREPTPSTVPTFKQTYTNENEVNMSILISLNSVYS</sequence>
<name>A0A9J5Z611_SOLCO</name>
<proteinExistence type="predicted"/>
<protein>
    <submittedName>
        <fullName evidence="1">Uncharacterized protein</fullName>
    </submittedName>
</protein>
<reference evidence="1 2" key="1">
    <citation type="submission" date="2020-09" db="EMBL/GenBank/DDBJ databases">
        <title>De no assembly of potato wild relative species, Solanum commersonii.</title>
        <authorList>
            <person name="Cho K."/>
        </authorList>
    </citation>
    <scope>NUCLEOTIDE SEQUENCE [LARGE SCALE GENOMIC DNA]</scope>
    <source>
        <strain evidence="1">LZ3.2</strain>
        <tissue evidence="1">Leaf</tissue>
    </source>
</reference>
<dbReference type="Proteomes" id="UP000824120">
    <property type="component" value="Chromosome 5"/>
</dbReference>
<organism evidence="1 2">
    <name type="scientific">Solanum commersonii</name>
    <name type="common">Commerson's wild potato</name>
    <name type="synonym">Commerson's nightshade</name>
    <dbReference type="NCBI Taxonomy" id="4109"/>
    <lineage>
        <taxon>Eukaryota</taxon>
        <taxon>Viridiplantae</taxon>
        <taxon>Streptophyta</taxon>
        <taxon>Embryophyta</taxon>
        <taxon>Tracheophyta</taxon>
        <taxon>Spermatophyta</taxon>
        <taxon>Magnoliopsida</taxon>
        <taxon>eudicotyledons</taxon>
        <taxon>Gunneridae</taxon>
        <taxon>Pentapetalae</taxon>
        <taxon>asterids</taxon>
        <taxon>lamiids</taxon>
        <taxon>Solanales</taxon>
        <taxon>Solanaceae</taxon>
        <taxon>Solanoideae</taxon>
        <taxon>Solaneae</taxon>
        <taxon>Solanum</taxon>
    </lineage>
</organism>
<keyword evidence="2" id="KW-1185">Reference proteome</keyword>
<evidence type="ECO:0000313" key="2">
    <source>
        <dbReference type="Proteomes" id="UP000824120"/>
    </source>
</evidence>
<gene>
    <name evidence="1" type="ORF">H5410_028819</name>
</gene>
<evidence type="ECO:0000313" key="1">
    <source>
        <dbReference type="EMBL" id="KAG5607327.1"/>
    </source>
</evidence>